<evidence type="ECO:0000256" key="6">
    <source>
        <dbReference type="ARBA" id="ARBA00023033"/>
    </source>
</evidence>
<comment type="caution">
    <text evidence="9">The sequence shown here is derived from an EMBL/GenBank/DDBJ whole genome shotgun (WGS) entry which is preliminary data.</text>
</comment>
<feature type="domain" description="FAD-binding" evidence="8">
    <location>
        <begin position="30"/>
        <end position="258"/>
    </location>
</feature>
<dbReference type="STRING" id="90262.A0A1X2IT32"/>
<evidence type="ECO:0000256" key="4">
    <source>
        <dbReference type="ARBA" id="ARBA00022857"/>
    </source>
</evidence>
<name>A0A1X2IT32_9FUNG</name>
<evidence type="ECO:0000259" key="8">
    <source>
        <dbReference type="Pfam" id="PF01494"/>
    </source>
</evidence>
<protein>
    <recommendedName>
        <fullName evidence="8">FAD-binding domain-containing protein</fullName>
    </recommendedName>
</protein>
<dbReference type="PANTHER" id="PTHR46028:SF2">
    <property type="entry name" value="KYNURENINE 3-MONOOXYGENASE"/>
    <property type="match status" value="1"/>
</dbReference>
<evidence type="ECO:0000256" key="1">
    <source>
        <dbReference type="ARBA" id="ARBA00001974"/>
    </source>
</evidence>
<dbReference type="GO" id="GO:0004502">
    <property type="term" value="F:kynurenine 3-monooxygenase activity"/>
    <property type="evidence" value="ECO:0007669"/>
    <property type="project" value="TreeGrafter"/>
</dbReference>
<keyword evidence="10" id="KW-1185">Reference proteome</keyword>
<dbReference type="GO" id="GO:0070189">
    <property type="term" value="P:kynurenine metabolic process"/>
    <property type="evidence" value="ECO:0007669"/>
    <property type="project" value="TreeGrafter"/>
</dbReference>
<accession>A0A1X2IT32</accession>
<dbReference type="PANTHER" id="PTHR46028">
    <property type="entry name" value="KYNURENINE 3-MONOOXYGENASE"/>
    <property type="match status" value="1"/>
</dbReference>
<evidence type="ECO:0000256" key="7">
    <source>
        <dbReference type="SAM" id="Phobius"/>
    </source>
</evidence>
<gene>
    <name evidence="9" type="ORF">BCR42DRAFT_475213</name>
</gene>
<sequence length="391" mass="45012">MHSRMLHLGVDGHQVPQAYSIYGDFTNSVDRTQFNEMMLDACEKCPNVTIYFEHHLSQVNFDVGSMEFIQGPNKIKQIRYADLIVGADGAYSKMRGQMMREMRMNYQQEYINTGYCELHMPSKVIDGNRTYALDPNHLHVWPRHSFLITAIPDLTHTFTCTLFLPFEVFDRIDDKEKLIQFFATHFKDLLPLIGPEQLVNDYFNNPRGSLISIKTAPHHISDKGVIVGDAAHAMVPFFGQGLNCGLEDIEILHKILDEHHVRPLISHQGVVPGLAQALTAYSDERVKDAHAICDLAMYNHYELRSAVTSVRFLAQKKLEHWIHYYFPHLIIPLYSMVSFSSMPYSQTVKRWHTQKFWLNVFIGAVTLTVIPASAWLISTTFLYNRAFICRT</sequence>
<dbReference type="GO" id="GO:0071949">
    <property type="term" value="F:FAD binding"/>
    <property type="evidence" value="ECO:0007669"/>
    <property type="project" value="InterPro"/>
</dbReference>
<evidence type="ECO:0000256" key="3">
    <source>
        <dbReference type="ARBA" id="ARBA00022827"/>
    </source>
</evidence>
<dbReference type="OrthoDB" id="10053569at2759"/>
<keyword evidence="7" id="KW-0472">Membrane</keyword>
<evidence type="ECO:0000256" key="5">
    <source>
        <dbReference type="ARBA" id="ARBA00023002"/>
    </source>
</evidence>
<reference evidence="9 10" key="1">
    <citation type="submission" date="2016-07" db="EMBL/GenBank/DDBJ databases">
        <title>Pervasive Adenine N6-methylation of Active Genes in Fungi.</title>
        <authorList>
            <consortium name="DOE Joint Genome Institute"/>
            <person name="Mondo S.J."/>
            <person name="Dannebaum R.O."/>
            <person name="Kuo R.C."/>
            <person name="Labutti K."/>
            <person name="Haridas S."/>
            <person name="Kuo A."/>
            <person name="Salamov A."/>
            <person name="Ahrendt S.R."/>
            <person name="Lipzen A."/>
            <person name="Sullivan W."/>
            <person name="Andreopoulos W.B."/>
            <person name="Clum A."/>
            <person name="Lindquist E."/>
            <person name="Daum C."/>
            <person name="Ramamoorthy G.K."/>
            <person name="Gryganskyi A."/>
            <person name="Culley D."/>
            <person name="Magnuson J.K."/>
            <person name="James T.Y."/>
            <person name="O'Malley M.A."/>
            <person name="Stajich J.E."/>
            <person name="Spatafora J.W."/>
            <person name="Visel A."/>
            <person name="Grigoriev I.V."/>
        </authorList>
    </citation>
    <scope>NUCLEOTIDE SEQUENCE [LARGE SCALE GENOMIC DNA]</scope>
    <source>
        <strain evidence="9 10">NRRL 1336</strain>
    </source>
</reference>
<dbReference type="InterPro" id="IPR036188">
    <property type="entry name" value="FAD/NAD-bd_sf"/>
</dbReference>
<evidence type="ECO:0000256" key="2">
    <source>
        <dbReference type="ARBA" id="ARBA00022630"/>
    </source>
</evidence>
<feature type="transmembrane region" description="Helical" evidence="7">
    <location>
        <begin position="324"/>
        <end position="344"/>
    </location>
</feature>
<keyword evidence="3" id="KW-0274">FAD</keyword>
<dbReference type="Proteomes" id="UP000193560">
    <property type="component" value="Unassembled WGS sequence"/>
</dbReference>
<keyword evidence="6" id="KW-0503">Monooxygenase</keyword>
<keyword evidence="7" id="KW-0812">Transmembrane</keyword>
<dbReference type="Gene3D" id="3.50.50.60">
    <property type="entry name" value="FAD/NAD(P)-binding domain"/>
    <property type="match status" value="1"/>
</dbReference>
<dbReference type="PRINTS" id="PR00420">
    <property type="entry name" value="RNGMNOXGNASE"/>
</dbReference>
<organism evidence="9 10">
    <name type="scientific">Absidia repens</name>
    <dbReference type="NCBI Taxonomy" id="90262"/>
    <lineage>
        <taxon>Eukaryota</taxon>
        <taxon>Fungi</taxon>
        <taxon>Fungi incertae sedis</taxon>
        <taxon>Mucoromycota</taxon>
        <taxon>Mucoromycotina</taxon>
        <taxon>Mucoromycetes</taxon>
        <taxon>Mucorales</taxon>
        <taxon>Cunninghamellaceae</taxon>
        <taxon>Absidia</taxon>
    </lineage>
</organism>
<feature type="transmembrane region" description="Helical" evidence="7">
    <location>
        <begin position="356"/>
        <end position="377"/>
    </location>
</feature>
<evidence type="ECO:0000313" key="10">
    <source>
        <dbReference type="Proteomes" id="UP000193560"/>
    </source>
</evidence>
<dbReference type="InterPro" id="IPR002938">
    <property type="entry name" value="FAD-bd"/>
</dbReference>
<comment type="cofactor">
    <cofactor evidence="1">
        <name>FAD</name>
        <dbReference type="ChEBI" id="CHEBI:57692"/>
    </cofactor>
</comment>
<keyword evidence="4" id="KW-0521">NADP</keyword>
<dbReference type="AlphaFoldDB" id="A0A1X2IT32"/>
<keyword evidence="5" id="KW-0560">Oxidoreductase</keyword>
<dbReference type="GO" id="GO:0005741">
    <property type="term" value="C:mitochondrial outer membrane"/>
    <property type="evidence" value="ECO:0007669"/>
    <property type="project" value="TreeGrafter"/>
</dbReference>
<dbReference type="Pfam" id="PF01494">
    <property type="entry name" value="FAD_binding_3"/>
    <property type="match status" value="1"/>
</dbReference>
<evidence type="ECO:0000313" key="9">
    <source>
        <dbReference type="EMBL" id="ORZ21654.1"/>
    </source>
</evidence>
<keyword evidence="7" id="KW-1133">Transmembrane helix</keyword>
<dbReference type="SUPFAM" id="SSF51905">
    <property type="entry name" value="FAD/NAD(P)-binding domain"/>
    <property type="match status" value="1"/>
</dbReference>
<dbReference type="EMBL" id="MCGE01000005">
    <property type="protein sequence ID" value="ORZ21654.1"/>
    <property type="molecule type" value="Genomic_DNA"/>
</dbReference>
<proteinExistence type="predicted"/>
<keyword evidence="2" id="KW-0285">Flavoprotein</keyword>